<evidence type="ECO:0008006" key="4">
    <source>
        <dbReference type="Google" id="ProtNLM"/>
    </source>
</evidence>
<sequence>MAQNQRAETEYKQPPVVDNAEGKPRTIGIELEFSGISLADTEQLVLEVLDGETVEETAAARTIKTSLGEFKVELDWDYLKRKAKEEGEDADGLPDDSWVKHLSKAAAWLVPVEIVCPPIEFRHLQQLDPLIRALQQSDAKGTSESMIAAYGTHINPEIPKLDAPTLHAYLQAYSLLQWWLVEAHHVNNTRKLSPFIDLYPEEYVIEILKQDNPDMDQLLDDYLEFNPSRNRALDMLPLLCEIDEDRVRSVVDDKKIKSRPTFHYRLPDCRIGDPDWSLAREWNIWWQVEKLAYDHDKRTELCEKFISAKRPLIGVSRNRWVEEITTWLDQE</sequence>
<organism evidence="2 3">
    <name type="scientific">Pseudidiomarina salinarum</name>
    <dbReference type="NCBI Taxonomy" id="435908"/>
    <lineage>
        <taxon>Bacteria</taxon>
        <taxon>Pseudomonadati</taxon>
        <taxon>Pseudomonadota</taxon>
        <taxon>Gammaproteobacteria</taxon>
        <taxon>Alteromonadales</taxon>
        <taxon>Idiomarinaceae</taxon>
        <taxon>Pseudidiomarina</taxon>
    </lineage>
</organism>
<dbReference type="Proteomes" id="UP000054363">
    <property type="component" value="Unassembled WGS sequence"/>
</dbReference>
<evidence type="ECO:0000313" key="3">
    <source>
        <dbReference type="Proteomes" id="UP000054363"/>
    </source>
</evidence>
<evidence type="ECO:0000313" key="2">
    <source>
        <dbReference type="EMBL" id="KFZ30708.1"/>
    </source>
</evidence>
<comment type="caution">
    <text evidence="2">The sequence shown here is derived from an EMBL/GenBank/DDBJ whole genome shotgun (WGS) entry which is preliminary data.</text>
</comment>
<feature type="region of interest" description="Disordered" evidence="1">
    <location>
        <begin position="1"/>
        <end position="23"/>
    </location>
</feature>
<dbReference type="EMBL" id="JPER01000004">
    <property type="protein sequence ID" value="KFZ30708.1"/>
    <property type="molecule type" value="Genomic_DNA"/>
</dbReference>
<dbReference type="AlphaFoldDB" id="A0A094L7G4"/>
<dbReference type="OrthoDB" id="5597599at2"/>
<proteinExistence type="predicted"/>
<evidence type="ECO:0000256" key="1">
    <source>
        <dbReference type="SAM" id="MobiDB-lite"/>
    </source>
</evidence>
<protein>
    <recommendedName>
        <fullName evidence="4">Amidoligase enzyme</fullName>
    </recommendedName>
</protein>
<dbReference type="eggNOG" id="ENOG502Z8DX">
    <property type="taxonomic scope" value="Bacteria"/>
</dbReference>
<gene>
    <name evidence="2" type="ORF">IDSA_09300</name>
</gene>
<name>A0A094L7G4_9GAMM</name>
<reference evidence="2 3" key="1">
    <citation type="submission" date="2014-06" db="EMBL/GenBank/DDBJ databases">
        <title>The draft genome sequence of Idiomarina salinarum ISL-52.</title>
        <authorList>
            <person name="Du J."/>
            <person name="Shao Z."/>
        </authorList>
    </citation>
    <scope>NUCLEOTIDE SEQUENCE [LARGE SCALE GENOMIC DNA]</scope>
    <source>
        <strain evidence="2 3">ISL-52</strain>
    </source>
</reference>
<dbReference type="Pfam" id="PF12224">
    <property type="entry name" value="Amidoligase_2"/>
    <property type="match status" value="1"/>
</dbReference>
<dbReference type="InterPro" id="IPR022025">
    <property type="entry name" value="Amidoligase_2"/>
</dbReference>
<accession>A0A094L7G4</accession>
<dbReference type="STRING" id="435908.IDSA_09300"/>
<dbReference type="RefSeq" id="WP_034776078.1">
    <property type="nucleotide sequence ID" value="NZ_JPER01000004.1"/>
</dbReference>
<keyword evidence="3" id="KW-1185">Reference proteome</keyword>